<feature type="domain" description="CoA-binding" evidence="1">
    <location>
        <begin position="17"/>
        <end position="111"/>
    </location>
</feature>
<dbReference type="SUPFAM" id="SSF51735">
    <property type="entry name" value="NAD(P)-binding Rossmann-fold domains"/>
    <property type="match status" value="1"/>
</dbReference>
<dbReference type="InterPro" id="IPR003781">
    <property type="entry name" value="CoA-bd"/>
</dbReference>
<dbReference type="AlphaFoldDB" id="A0A2N8LAI0"/>
<accession>A0A2N8LAI0</accession>
<name>A0A2N8LAI0_9STRE</name>
<gene>
    <name evidence="2" type="ORF">AT575_09105</name>
</gene>
<sequence length="144" mass="16303">MTYHFQNPSDETIKAYLQEAKRIAVVGLSDRTETAAYGVAKFMQAMGYRIIPVNPKLAGHEILDEKVYASLKDIPEAIDIVDVFRRSEALPQVAQEFLETDAKVFWAQLGLENQEAEAILRAAGKEDIVMNRCLKIDYRTSCYN</sequence>
<dbReference type="PANTHER" id="PTHR33303:SF2">
    <property type="entry name" value="COA-BINDING DOMAIN-CONTAINING PROTEIN"/>
    <property type="match status" value="1"/>
</dbReference>
<proteinExistence type="predicted"/>
<reference evidence="2 3" key="1">
    <citation type="submission" date="2015-12" db="EMBL/GenBank/DDBJ databases">
        <title>Streptococcus penaeicida sp. nov.</title>
        <authorList>
            <person name="Gomez-Gil B."/>
            <person name="Morales-Covarrubias M."/>
        </authorList>
    </citation>
    <scope>NUCLEOTIDE SEQUENCE [LARGE SCALE GENOMIC DNA]</scope>
    <source>
        <strain evidence="2 3">CAIM 1838</strain>
    </source>
</reference>
<evidence type="ECO:0000313" key="3">
    <source>
        <dbReference type="Proteomes" id="UP000235963"/>
    </source>
</evidence>
<evidence type="ECO:0000259" key="1">
    <source>
        <dbReference type="SMART" id="SM00881"/>
    </source>
</evidence>
<organism evidence="2 3">
    <name type="scientific">Streptococcus penaeicida</name>
    <dbReference type="NCBI Taxonomy" id="1765960"/>
    <lineage>
        <taxon>Bacteria</taxon>
        <taxon>Bacillati</taxon>
        <taxon>Bacillota</taxon>
        <taxon>Bacilli</taxon>
        <taxon>Lactobacillales</taxon>
        <taxon>Streptococcaceae</taxon>
        <taxon>Streptococcus</taxon>
    </lineage>
</organism>
<dbReference type="Pfam" id="PF13380">
    <property type="entry name" value="CoA_binding_2"/>
    <property type="match status" value="1"/>
</dbReference>
<dbReference type="OrthoDB" id="9804695at2"/>
<protein>
    <submittedName>
        <fullName evidence="2">CoA-binding protein</fullName>
    </submittedName>
</protein>
<keyword evidence="3" id="KW-1185">Reference proteome</keyword>
<dbReference type="RefSeq" id="WP_102778085.1">
    <property type="nucleotide sequence ID" value="NZ_LOCM01000032.1"/>
</dbReference>
<dbReference type="SMART" id="SM00881">
    <property type="entry name" value="CoA_binding"/>
    <property type="match status" value="1"/>
</dbReference>
<dbReference type="InterPro" id="IPR036291">
    <property type="entry name" value="NAD(P)-bd_dom_sf"/>
</dbReference>
<dbReference type="EMBL" id="LOCM01000032">
    <property type="protein sequence ID" value="PND47162.1"/>
    <property type="molecule type" value="Genomic_DNA"/>
</dbReference>
<comment type="caution">
    <text evidence="2">The sequence shown here is derived from an EMBL/GenBank/DDBJ whole genome shotgun (WGS) entry which is preliminary data.</text>
</comment>
<dbReference type="Gene3D" id="3.40.50.720">
    <property type="entry name" value="NAD(P)-binding Rossmann-like Domain"/>
    <property type="match status" value="1"/>
</dbReference>
<dbReference type="Proteomes" id="UP000235963">
    <property type="component" value="Unassembled WGS sequence"/>
</dbReference>
<evidence type="ECO:0000313" key="2">
    <source>
        <dbReference type="EMBL" id="PND47162.1"/>
    </source>
</evidence>
<dbReference type="PANTHER" id="PTHR33303">
    <property type="entry name" value="CYTOPLASMIC PROTEIN-RELATED"/>
    <property type="match status" value="1"/>
</dbReference>